<protein>
    <submittedName>
        <fullName evidence="1">Uncharacterized protein</fullName>
    </submittedName>
</protein>
<organism evidence="1 2">
    <name type="scientific">Pseudomonas syringae pv. maculicola str. ES4326</name>
    <dbReference type="NCBI Taxonomy" id="629265"/>
    <lineage>
        <taxon>Bacteria</taxon>
        <taxon>Pseudomonadati</taxon>
        <taxon>Pseudomonadota</taxon>
        <taxon>Gammaproteobacteria</taxon>
        <taxon>Pseudomonadales</taxon>
        <taxon>Pseudomonadaceae</taxon>
        <taxon>Pseudomonas</taxon>
    </lineage>
</organism>
<sequence>MEFCPKYRVYVAGNGLHLVNIVAHTGKYERDLTTARVPNQFESLHIEATFQGSQG</sequence>
<name>A0A8T8CA42_PSEYM</name>
<gene>
    <name evidence="1" type="ORF">PMA4326_028610</name>
</gene>
<dbReference type="AlphaFoldDB" id="A0A8T8CA42"/>
<accession>A0A8T8CA42</accession>
<geneLocation type="plasmid" evidence="1 2">
    <name>pPma4326F</name>
</geneLocation>
<dbReference type="Proteomes" id="UP000003811">
    <property type="component" value="Plasmid pPma4326F"/>
</dbReference>
<keyword evidence="1" id="KW-0614">Plasmid</keyword>
<dbReference type="EMBL" id="CP047261">
    <property type="protein sequence ID" value="QHF00481.1"/>
    <property type="molecule type" value="Genomic_DNA"/>
</dbReference>
<reference evidence="1 2" key="1">
    <citation type="journal article" date="2011" name="PLoS Pathog.">
        <title>Dynamic evolution of pathogenicity revealed by sequencing and comparative genomics of 19 Pseudomonas syringae isolates.</title>
        <authorList>
            <person name="Baltrus D.A."/>
            <person name="Nishimura M.T."/>
            <person name="Romanchuk A."/>
            <person name="Chang J.H."/>
            <person name="Mukhtar M.S."/>
            <person name="Cherkis K."/>
            <person name="Roach J."/>
            <person name="Grant S.R."/>
            <person name="Jones C.D."/>
            <person name="Dangl J.L."/>
        </authorList>
    </citation>
    <scope>NUCLEOTIDE SEQUENCE [LARGE SCALE GENOMIC DNA]</scope>
    <source>
        <strain evidence="1 2">ES4326</strain>
    </source>
</reference>
<dbReference type="RefSeq" id="WP_159372470.1">
    <property type="nucleotide sequence ID" value="NZ_CP047261.1"/>
</dbReference>
<evidence type="ECO:0000313" key="2">
    <source>
        <dbReference type="Proteomes" id="UP000003811"/>
    </source>
</evidence>
<proteinExistence type="predicted"/>
<evidence type="ECO:0000313" key="1">
    <source>
        <dbReference type="EMBL" id="QHF00481.1"/>
    </source>
</evidence>